<sequence>MDSQIILFISQIFNGLKIGSVYSLVALGYTMVYGIIRLINFAHGDFIMVGSYALMLIIPLMIAMGLPAWTAIIPAILLCVAVGIIVEKAAYKPVREKGNSMTALITAIAMSLLLENGAQAVFGADYQTVPTIFHLPSLSLGTLNISGDTVLTIVLGIVIMVGLQLFVKYTKHGKAMRAVSEDKEASVLMGINVNSTITLTFAIGAGLAAVAALMYCAAYPQVSPMMGAMLGLKAFVAAVLGGIGSIPGAMIGGISIGIIESLSKAYIDTLTGGIITSAFSDAIVFAILIIVLLVKPTGIMGKNVGEKV</sequence>
<evidence type="ECO:0000313" key="11">
    <source>
        <dbReference type="Proteomes" id="UP000029080"/>
    </source>
</evidence>
<evidence type="ECO:0000256" key="3">
    <source>
        <dbReference type="ARBA" id="ARBA00022475"/>
    </source>
</evidence>
<reference evidence="10 11" key="1">
    <citation type="submission" date="2014-03" db="EMBL/GenBank/DDBJ databases">
        <title>Genomics of Bifidobacteria.</title>
        <authorList>
            <person name="Ventura M."/>
            <person name="Milani C."/>
            <person name="Lugli G.A."/>
        </authorList>
    </citation>
    <scope>NUCLEOTIDE SEQUENCE [LARGE SCALE GENOMIC DNA]</scope>
    <source>
        <strain evidence="10 11">JCM 13495</strain>
    </source>
</reference>
<dbReference type="GO" id="GO:0015188">
    <property type="term" value="F:L-isoleucine transmembrane transporter activity"/>
    <property type="evidence" value="ECO:0007669"/>
    <property type="project" value="TreeGrafter"/>
</dbReference>
<proteinExistence type="inferred from homology"/>
<dbReference type="CDD" id="cd06582">
    <property type="entry name" value="TM_PBP1_LivH_like"/>
    <property type="match status" value="1"/>
</dbReference>
<dbReference type="InterPro" id="IPR052157">
    <property type="entry name" value="BCAA_transport_permease"/>
</dbReference>
<dbReference type="GO" id="GO:0015190">
    <property type="term" value="F:L-leucine transmembrane transporter activity"/>
    <property type="evidence" value="ECO:0007669"/>
    <property type="project" value="TreeGrafter"/>
</dbReference>
<comment type="subcellular location">
    <subcellularLocation>
        <location evidence="1">Cell membrane</location>
        <topology evidence="1">Multi-pass membrane protein</topology>
    </subcellularLocation>
</comment>
<keyword evidence="4" id="KW-0997">Cell inner membrane</keyword>
<dbReference type="EMBL" id="JGZU01000002">
    <property type="protein sequence ID" value="KFJ08339.1"/>
    <property type="molecule type" value="Genomic_DNA"/>
</dbReference>
<evidence type="ECO:0000256" key="5">
    <source>
        <dbReference type="ARBA" id="ARBA00022692"/>
    </source>
</evidence>
<dbReference type="eggNOG" id="COG0559">
    <property type="taxonomic scope" value="Bacteria"/>
</dbReference>
<organism evidence="10 11">
    <name type="scientific">Bifidobacterium tsurumiense</name>
    <dbReference type="NCBI Taxonomy" id="356829"/>
    <lineage>
        <taxon>Bacteria</taxon>
        <taxon>Bacillati</taxon>
        <taxon>Actinomycetota</taxon>
        <taxon>Actinomycetes</taxon>
        <taxon>Bifidobacteriales</taxon>
        <taxon>Bifidobacteriaceae</taxon>
        <taxon>Bifidobacterium</taxon>
    </lineage>
</organism>
<keyword evidence="3" id="KW-1003">Cell membrane</keyword>
<comment type="similarity">
    <text evidence="9">Belongs to the binding-protein-dependent transport system permease family. LivHM subfamily.</text>
</comment>
<dbReference type="AlphaFoldDB" id="A0A087EKN8"/>
<evidence type="ECO:0000256" key="2">
    <source>
        <dbReference type="ARBA" id="ARBA00022448"/>
    </source>
</evidence>
<comment type="caution">
    <text evidence="10">The sequence shown here is derived from an EMBL/GenBank/DDBJ whole genome shotgun (WGS) entry which is preliminary data.</text>
</comment>
<protein>
    <submittedName>
        <fullName evidence="10">Branched-chain amino acid ABC transporter, permease protein</fullName>
    </submittedName>
</protein>
<keyword evidence="7" id="KW-1133">Transmembrane helix</keyword>
<keyword evidence="8" id="KW-0472">Membrane</keyword>
<dbReference type="STRING" id="356829.BITS_0853"/>
<dbReference type="InterPro" id="IPR001851">
    <property type="entry name" value="ABC_transp_permease"/>
</dbReference>
<evidence type="ECO:0000256" key="9">
    <source>
        <dbReference type="ARBA" id="ARBA00037998"/>
    </source>
</evidence>
<name>A0A087EKN8_9BIFI</name>
<evidence type="ECO:0000256" key="1">
    <source>
        <dbReference type="ARBA" id="ARBA00004651"/>
    </source>
</evidence>
<evidence type="ECO:0000256" key="6">
    <source>
        <dbReference type="ARBA" id="ARBA00022970"/>
    </source>
</evidence>
<keyword evidence="11" id="KW-1185">Reference proteome</keyword>
<keyword evidence="5" id="KW-0812">Transmembrane</keyword>
<gene>
    <name evidence="10" type="ORF">BITS_0853</name>
</gene>
<dbReference type="Proteomes" id="UP000029080">
    <property type="component" value="Unassembled WGS sequence"/>
</dbReference>
<dbReference type="PANTHER" id="PTHR11795">
    <property type="entry name" value="BRANCHED-CHAIN AMINO ACID TRANSPORT SYSTEM PERMEASE PROTEIN LIVH"/>
    <property type="match status" value="1"/>
</dbReference>
<dbReference type="GO" id="GO:0015808">
    <property type="term" value="P:L-alanine transport"/>
    <property type="evidence" value="ECO:0007669"/>
    <property type="project" value="TreeGrafter"/>
</dbReference>
<evidence type="ECO:0000256" key="8">
    <source>
        <dbReference type="ARBA" id="ARBA00023136"/>
    </source>
</evidence>
<evidence type="ECO:0000256" key="7">
    <source>
        <dbReference type="ARBA" id="ARBA00022989"/>
    </source>
</evidence>
<dbReference type="Pfam" id="PF02653">
    <property type="entry name" value="BPD_transp_2"/>
    <property type="match status" value="1"/>
</dbReference>
<dbReference type="OrthoDB" id="9807115at2"/>
<keyword evidence="6" id="KW-0029">Amino-acid transport</keyword>
<dbReference type="GO" id="GO:0005304">
    <property type="term" value="F:L-valine transmembrane transporter activity"/>
    <property type="evidence" value="ECO:0007669"/>
    <property type="project" value="TreeGrafter"/>
</dbReference>
<accession>A0A087EKN8</accession>
<dbReference type="GO" id="GO:0015192">
    <property type="term" value="F:L-phenylalanine transmembrane transporter activity"/>
    <property type="evidence" value="ECO:0007669"/>
    <property type="project" value="TreeGrafter"/>
</dbReference>
<evidence type="ECO:0000256" key="4">
    <source>
        <dbReference type="ARBA" id="ARBA00022519"/>
    </source>
</evidence>
<dbReference type="RefSeq" id="WP_026641810.1">
    <property type="nucleotide sequence ID" value="NZ_JAXEUP010000019.1"/>
</dbReference>
<dbReference type="PANTHER" id="PTHR11795:SF371">
    <property type="entry name" value="HIGH-AFFINITY BRANCHED-CHAIN AMINO ACID TRANSPORT SYSTEM PERMEASE PROTEIN LIVH"/>
    <property type="match status" value="1"/>
</dbReference>
<keyword evidence="2" id="KW-0813">Transport</keyword>
<evidence type="ECO:0000313" key="10">
    <source>
        <dbReference type="EMBL" id="KFJ08339.1"/>
    </source>
</evidence>
<dbReference type="GO" id="GO:0005886">
    <property type="term" value="C:plasma membrane"/>
    <property type="evidence" value="ECO:0007669"/>
    <property type="project" value="UniProtKB-SubCell"/>
</dbReference>
<dbReference type="GO" id="GO:1903806">
    <property type="term" value="P:L-isoleucine import across plasma membrane"/>
    <property type="evidence" value="ECO:0007669"/>
    <property type="project" value="TreeGrafter"/>
</dbReference>
<dbReference type="GO" id="GO:0042941">
    <property type="term" value="P:D-alanine transmembrane transport"/>
    <property type="evidence" value="ECO:0007669"/>
    <property type="project" value="TreeGrafter"/>
</dbReference>